<dbReference type="GO" id="GO:0160148">
    <property type="term" value="F:tRNA pseudouridine(55) synthase activity"/>
    <property type="evidence" value="ECO:0007669"/>
    <property type="project" value="UniProtKB-EC"/>
</dbReference>
<sequence length="286" mass="32193">MFKGDNMDGIILINKPSGMTSHDVVNKLRKILKTKKVGHCGTLDPDATGVLVVCVNKATKVLQFLTSDSKEYIATLSLGTSTDTYDASGKVLEKKEYSGLDKQVIIDCFNNFVGKQIQKPPIYSAIKVNGKKLYEYARNGEEVEIPTREVEINYLEIMDIKDNLIKFKVGCSKGTYIRSLCFDLAKALGYPGHMQDLIRTKSGNFSIEKCYTLEQIENGDFEYLSLEEALNSYRKIVIENEKIVYHGKKIKSDIDEQVVICNKNNQVLAMYGPDGNGYLKNIRGLW</sequence>
<comment type="caution">
    <text evidence="8">The sequence shown here is derived from an EMBL/GenBank/DDBJ whole genome shotgun (WGS) entry which is preliminary data.</text>
</comment>
<comment type="catalytic activity">
    <reaction evidence="1 5">
        <text>uridine(55) in tRNA = pseudouridine(55) in tRNA</text>
        <dbReference type="Rhea" id="RHEA:42532"/>
        <dbReference type="Rhea" id="RHEA-COMP:10101"/>
        <dbReference type="Rhea" id="RHEA-COMP:10102"/>
        <dbReference type="ChEBI" id="CHEBI:65314"/>
        <dbReference type="ChEBI" id="CHEBI:65315"/>
        <dbReference type="EC" id="5.4.99.25"/>
    </reaction>
</comment>
<dbReference type="HOGENOM" id="CLU_032087_0_2_9"/>
<comment type="similarity">
    <text evidence="2 5">Belongs to the pseudouridine synthase TruB family. Type 1 subfamily.</text>
</comment>
<keyword evidence="4 5" id="KW-0413">Isomerase</keyword>
<dbReference type="HAMAP" id="MF_01080">
    <property type="entry name" value="TruB_bact"/>
    <property type="match status" value="1"/>
</dbReference>
<name>B1C179_9FIRM</name>
<feature type="domain" description="tRNA pseudouridylate synthase B C-terminal" evidence="7">
    <location>
        <begin position="178"/>
        <end position="218"/>
    </location>
</feature>
<organism evidence="8 9">
    <name type="scientific">Thomasclavelia spiroformis DSM 1552</name>
    <dbReference type="NCBI Taxonomy" id="428126"/>
    <lineage>
        <taxon>Bacteria</taxon>
        <taxon>Bacillati</taxon>
        <taxon>Bacillota</taxon>
        <taxon>Erysipelotrichia</taxon>
        <taxon>Erysipelotrichales</taxon>
        <taxon>Coprobacillaceae</taxon>
        <taxon>Thomasclavelia</taxon>
    </lineage>
</organism>
<evidence type="ECO:0000256" key="1">
    <source>
        <dbReference type="ARBA" id="ARBA00000385"/>
    </source>
</evidence>
<keyword evidence="9" id="KW-1185">Reference proteome</keyword>
<accession>B1C179</accession>
<dbReference type="Pfam" id="PF16198">
    <property type="entry name" value="TruB_C_2"/>
    <property type="match status" value="1"/>
</dbReference>
<dbReference type="EC" id="5.4.99.25" evidence="5"/>
<feature type="active site" description="Nucleophile" evidence="5">
    <location>
        <position position="44"/>
    </location>
</feature>
<keyword evidence="3 5" id="KW-0819">tRNA processing</keyword>
<dbReference type="NCBIfam" id="TIGR00431">
    <property type="entry name" value="TruB"/>
    <property type="match status" value="1"/>
</dbReference>
<evidence type="ECO:0000256" key="3">
    <source>
        <dbReference type="ARBA" id="ARBA00022694"/>
    </source>
</evidence>
<dbReference type="GO" id="GO:0031119">
    <property type="term" value="P:tRNA pseudouridine synthesis"/>
    <property type="evidence" value="ECO:0007669"/>
    <property type="project" value="UniProtKB-UniRule"/>
</dbReference>
<dbReference type="GO" id="GO:0003723">
    <property type="term" value="F:RNA binding"/>
    <property type="evidence" value="ECO:0007669"/>
    <property type="project" value="InterPro"/>
</dbReference>
<dbReference type="CDD" id="cd02573">
    <property type="entry name" value="PseudoU_synth_EcTruB"/>
    <property type="match status" value="1"/>
</dbReference>
<proteinExistence type="inferred from homology"/>
<reference evidence="8" key="2">
    <citation type="submission" date="2014-06" db="EMBL/GenBank/DDBJ databases">
        <title>Draft genome sequence of Clostridium spiroforme (DSM 1552).</title>
        <authorList>
            <person name="Sudarsanam P."/>
            <person name="Ley R."/>
            <person name="Guruge J."/>
            <person name="Turnbaugh P.J."/>
            <person name="Mahowald M."/>
            <person name="Liep D."/>
            <person name="Gordon J."/>
        </authorList>
    </citation>
    <scope>NUCLEOTIDE SEQUENCE</scope>
    <source>
        <strain evidence="8">DSM 1552</strain>
    </source>
</reference>
<dbReference type="PANTHER" id="PTHR13767:SF2">
    <property type="entry name" value="PSEUDOURIDYLATE SYNTHASE TRUB1"/>
    <property type="match status" value="1"/>
</dbReference>
<dbReference type="Gene3D" id="3.30.2350.10">
    <property type="entry name" value="Pseudouridine synthase"/>
    <property type="match status" value="1"/>
</dbReference>
<dbReference type="eggNOG" id="COG0130">
    <property type="taxonomic scope" value="Bacteria"/>
</dbReference>
<dbReference type="EMBL" id="ABIK02000007">
    <property type="protein sequence ID" value="EDS75134.1"/>
    <property type="molecule type" value="Genomic_DNA"/>
</dbReference>
<dbReference type="InterPro" id="IPR014780">
    <property type="entry name" value="tRNA_psdUridine_synth_TruB"/>
</dbReference>
<dbReference type="GO" id="GO:1990481">
    <property type="term" value="P:mRNA pseudouridine synthesis"/>
    <property type="evidence" value="ECO:0007669"/>
    <property type="project" value="TreeGrafter"/>
</dbReference>
<dbReference type="Pfam" id="PF01509">
    <property type="entry name" value="TruB_N"/>
    <property type="match status" value="1"/>
</dbReference>
<evidence type="ECO:0000256" key="2">
    <source>
        <dbReference type="ARBA" id="ARBA00005642"/>
    </source>
</evidence>
<dbReference type="AlphaFoldDB" id="B1C179"/>
<dbReference type="STRING" id="428126.CLOSPI_00962"/>
<dbReference type="SUPFAM" id="SSF55120">
    <property type="entry name" value="Pseudouridine synthase"/>
    <property type="match status" value="1"/>
</dbReference>
<dbReference type="InterPro" id="IPR002501">
    <property type="entry name" value="PsdUridine_synth_N"/>
</dbReference>
<comment type="function">
    <text evidence="5">Responsible for synthesis of pseudouridine from uracil-55 in the psi GC loop of transfer RNAs.</text>
</comment>
<evidence type="ECO:0000313" key="9">
    <source>
        <dbReference type="Proteomes" id="UP000004910"/>
    </source>
</evidence>
<dbReference type="InterPro" id="IPR032819">
    <property type="entry name" value="TruB_C"/>
</dbReference>
<gene>
    <name evidence="5 8" type="primary">truB</name>
    <name evidence="8" type="ORF">CLOSPI_00962</name>
</gene>
<dbReference type="InterPro" id="IPR020103">
    <property type="entry name" value="PsdUridine_synth_cat_dom_sf"/>
</dbReference>
<feature type="domain" description="Pseudouridine synthase II N-terminal" evidence="6">
    <location>
        <begin position="29"/>
        <end position="177"/>
    </location>
</feature>
<evidence type="ECO:0000313" key="8">
    <source>
        <dbReference type="EMBL" id="EDS75134.1"/>
    </source>
</evidence>
<protein>
    <recommendedName>
        <fullName evidence="5">tRNA pseudouridine synthase B</fullName>
        <ecNumber evidence="5">5.4.99.25</ecNumber>
    </recommendedName>
    <alternativeName>
        <fullName evidence="5">tRNA pseudouridine(55) synthase</fullName>
        <shortName evidence="5">Psi55 synthase</shortName>
    </alternativeName>
    <alternativeName>
        <fullName evidence="5">tRNA pseudouridylate synthase</fullName>
    </alternativeName>
    <alternativeName>
        <fullName evidence="5">tRNA-uridine isomerase</fullName>
    </alternativeName>
</protein>
<evidence type="ECO:0000256" key="5">
    <source>
        <dbReference type="HAMAP-Rule" id="MF_01080"/>
    </source>
</evidence>
<dbReference type="PANTHER" id="PTHR13767">
    <property type="entry name" value="TRNA-PSEUDOURIDINE SYNTHASE"/>
    <property type="match status" value="1"/>
</dbReference>
<evidence type="ECO:0000259" key="6">
    <source>
        <dbReference type="Pfam" id="PF01509"/>
    </source>
</evidence>
<dbReference type="Proteomes" id="UP000004910">
    <property type="component" value="Unassembled WGS sequence"/>
</dbReference>
<evidence type="ECO:0000259" key="7">
    <source>
        <dbReference type="Pfam" id="PF16198"/>
    </source>
</evidence>
<reference evidence="8" key="1">
    <citation type="submission" date="2008-02" db="EMBL/GenBank/DDBJ databases">
        <authorList>
            <person name="Fulton L."/>
            <person name="Clifton S."/>
            <person name="Fulton B."/>
            <person name="Xu J."/>
            <person name="Minx P."/>
            <person name="Pepin K.H."/>
            <person name="Johnson M."/>
            <person name="Thiruvilangam P."/>
            <person name="Bhonagiri V."/>
            <person name="Nash W.E."/>
            <person name="Mardis E.R."/>
            <person name="Wilson R.K."/>
        </authorList>
    </citation>
    <scope>NUCLEOTIDE SEQUENCE [LARGE SCALE GENOMIC DNA]</scope>
    <source>
        <strain evidence="8">DSM 1552</strain>
    </source>
</reference>
<evidence type="ECO:0000256" key="4">
    <source>
        <dbReference type="ARBA" id="ARBA00023235"/>
    </source>
</evidence>
<dbReference type="FunFam" id="3.30.2350.10:FF:000011">
    <property type="entry name" value="tRNA pseudouridine synthase B"/>
    <property type="match status" value="1"/>
</dbReference>